<feature type="region of interest" description="Disordered" evidence="1">
    <location>
        <begin position="92"/>
        <end position="184"/>
    </location>
</feature>
<evidence type="ECO:0000256" key="1">
    <source>
        <dbReference type="SAM" id="MobiDB-lite"/>
    </source>
</evidence>
<sequence>MPMMMPVYHVMTSQPQYQAPPQGNRIKRIPMSQMRTDMASQMQVAAATGSPLLAPAPLQQFIYPPSMNQAYQPMHTAVRMLRHLATDPVYTSEPAPIPDALPPLNPTNSIRPRDHRRPRSSARQLRLPQGHHQFPADVPHHTQRRAAHDAEHAVPAAGSTSPQHPMPVLMHQHPGQGNPHGPNP</sequence>
<reference evidence="2" key="1">
    <citation type="journal article" date="2023" name="Insect Mol. Biol.">
        <title>Genome sequencing provides insights into the evolution of gene families encoding plant cell wall-degrading enzymes in longhorned beetles.</title>
        <authorList>
            <person name="Shin N.R."/>
            <person name="Okamura Y."/>
            <person name="Kirsch R."/>
            <person name="Pauchet Y."/>
        </authorList>
    </citation>
    <scope>NUCLEOTIDE SEQUENCE</scope>
    <source>
        <strain evidence="2">AMC_N1</strain>
    </source>
</reference>
<evidence type="ECO:0000313" key="3">
    <source>
        <dbReference type="Proteomes" id="UP001162162"/>
    </source>
</evidence>
<gene>
    <name evidence="2" type="ORF">NQ318_016539</name>
</gene>
<comment type="caution">
    <text evidence="2">The sequence shown here is derived from an EMBL/GenBank/DDBJ whole genome shotgun (WGS) entry which is preliminary data.</text>
</comment>
<dbReference type="Proteomes" id="UP001162162">
    <property type="component" value="Unassembled WGS sequence"/>
</dbReference>
<keyword evidence="3" id="KW-1185">Reference proteome</keyword>
<dbReference type="EMBL" id="JAPWTK010000033">
    <property type="protein sequence ID" value="KAJ8956086.1"/>
    <property type="molecule type" value="Genomic_DNA"/>
</dbReference>
<accession>A0AAV8YZB7</accession>
<organism evidence="2 3">
    <name type="scientific">Aromia moschata</name>
    <dbReference type="NCBI Taxonomy" id="1265417"/>
    <lineage>
        <taxon>Eukaryota</taxon>
        <taxon>Metazoa</taxon>
        <taxon>Ecdysozoa</taxon>
        <taxon>Arthropoda</taxon>
        <taxon>Hexapoda</taxon>
        <taxon>Insecta</taxon>
        <taxon>Pterygota</taxon>
        <taxon>Neoptera</taxon>
        <taxon>Endopterygota</taxon>
        <taxon>Coleoptera</taxon>
        <taxon>Polyphaga</taxon>
        <taxon>Cucujiformia</taxon>
        <taxon>Chrysomeloidea</taxon>
        <taxon>Cerambycidae</taxon>
        <taxon>Cerambycinae</taxon>
        <taxon>Callichromatini</taxon>
        <taxon>Aromia</taxon>
    </lineage>
</organism>
<feature type="compositionally biased region" description="Pro residues" evidence="1">
    <location>
        <begin position="95"/>
        <end position="105"/>
    </location>
</feature>
<dbReference type="AlphaFoldDB" id="A0AAV8YZB7"/>
<feature type="compositionally biased region" description="Low complexity" evidence="1">
    <location>
        <begin position="171"/>
        <end position="184"/>
    </location>
</feature>
<name>A0AAV8YZB7_9CUCU</name>
<proteinExistence type="predicted"/>
<protein>
    <submittedName>
        <fullName evidence="2">Uncharacterized protein</fullName>
    </submittedName>
</protein>
<evidence type="ECO:0000313" key="2">
    <source>
        <dbReference type="EMBL" id="KAJ8956086.1"/>
    </source>
</evidence>